<reference evidence="1 2" key="1">
    <citation type="submission" date="2024-08" db="EMBL/GenBank/DDBJ databases">
        <title>Insights into the chromosomal genome structure of Flemingia macrophylla.</title>
        <authorList>
            <person name="Ding Y."/>
            <person name="Zhao Y."/>
            <person name="Bi W."/>
            <person name="Wu M."/>
            <person name="Zhao G."/>
            <person name="Gong Y."/>
            <person name="Li W."/>
            <person name="Zhang P."/>
        </authorList>
    </citation>
    <scope>NUCLEOTIDE SEQUENCE [LARGE SCALE GENOMIC DNA]</scope>
    <source>
        <strain evidence="1">DYQJB</strain>
        <tissue evidence="1">Leaf</tissue>
    </source>
</reference>
<proteinExistence type="predicted"/>
<evidence type="ECO:0000313" key="2">
    <source>
        <dbReference type="Proteomes" id="UP001603857"/>
    </source>
</evidence>
<keyword evidence="2" id="KW-1185">Reference proteome</keyword>
<comment type="caution">
    <text evidence="1">The sequence shown here is derived from an EMBL/GenBank/DDBJ whole genome shotgun (WGS) entry which is preliminary data.</text>
</comment>
<protein>
    <submittedName>
        <fullName evidence="1">Uncharacterized protein</fullName>
    </submittedName>
</protein>
<dbReference type="Proteomes" id="UP001603857">
    <property type="component" value="Unassembled WGS sequence"/>
</dbReference>
<dbReference type="AlphaFoldDB" id="A0ABD1MAG9"/>
<gene>
    <name evidence="1" type="ORF">Fmac_013972</name>
</gene>
<sequence length="88" mass="10018">MSAEALTMAGADFMECTMNIGALEESFDLQLQPSAKKSQCRRLDNNGMAMEWMKMKMREWAKAVASNNQIKVDLRVSEIILIMHNHLI</sequence>
<organism evidence="1 2">
    <name type="scientific">Flemingia macrophylla</name>
    <dbReference type="NCBI Taxonomy" id="520843"/>
    <lineage>
        <taxon>Eukaryota</taxon>
        <taxon>Viridiplantae</taxon>
        <taxon>Streptophyta</taxon>
        <taxon>Embryophyta</taxon>
        <taxon>Tracheophyta</taxon>
        <taxon>Spermatophyta</taxon>
        <taxon>Magnoliopsida</taxon>
        <taxon>eudicotyledons</taxon>
        <taxon>Gunneridae</taxon>
        <taxon>Pentapetalae</taxon>
        <taxon>rosids</taxon>
        <taxon>fabids</taxon>
        <taxon>Fabales</taxon>
        <taxon>Fabaceae</taxon>
        <taxon>Papilionoideae</taxon>
        <taxon>50 kb inversion clade</taxon>
        <taxon>NPAAA clade</taxon>
        <taxon>indigoferoid/millettioid clade</taxon>
        <taxon>Phaseoleae</taxon>
        <taxon>Flemingia</taxon>
    </lineage>
</organism>
<name>A0ABD1MAG9_9FABA</name>
<evidence type="ECO:0000313" key="1">
    <source>
        <dbReference type="EMBL" id="KAL2332759.1"/>
    </source>
</evidence>
<dbReference type="EMBL" id="JBGMDY010000005">
    <property type="protein sequence ID" value="KAL2332759.1"/>
    <property type="molecule type" value="Genomic_DNA"/>
</dbReference>
<accession>A0ABD1MAG9</accession>